<dbReference type="KEGG" id="csty:KN1_11390"/>
<dbReference type="GO" id="GO:0008168">
    <property type="term" value="F:methyltransferase activity"/>
    <property type="evidence" value="ECO:0007669"/>
    <property type="project" value="UniProtKB-KW"/>
</dbReference>
<proteinExistence type="predicted"/>
<dbReference type="EMBL" id="AP024597">
    <property type="protein sequence ID" value="BCU69842.1"/>
    <property type="molecule type" value="Genomic_DNA"/>
</dbReference>
<keyword evidence="1" id="KW-0808">Transferase</keyword>
<gene>
    <name evidence="1" type="ORF">KN1_11390</name>
</gene>
<dbReference type="Proteomes" id="UP000825123">
    <property type="component" value="Chromosome"/>
</dbReference>
<protein>
    <submittedName>
        <fullName evidence="1">Uroporphyrin-III methyltransferase</fullName>
    </submittedName>
</protein>
<dbReference type="AlphaFoldDB" id="A0A8D5ZJ45"/>
<dbReference type="GO" id="GO:0032259">
    <property type="term" value="P:methylation"/>
    <property type="evidence" value="ECO:0007669"/>
    <property type="project" value="UniProtKB-KW"/>
</dbReference>
<keyword evidence="2" id="KW-1185">Reference proteome</keyword>
<dbReference type="Pfam" id="PF22752">
    <property type="entry name" value="DUF488-N3i"/>
    <property type="match status" value="1"/>
</dbReference>
<organism evidence="1 2">
    <name type="scientific">Stygiolobus caldivivus</name>
    <dbReference type="NCBI Taxonomy" id="2824673"/>
    <lineage>
        <taxon>Archaea</taxon>
        <taxon>Thermoproteota</taxon>
        <taxon>Thermoprotei</taxon>
        <taxon>Sulfolobales</taxon>
        <taxon>Sulfolobaceae</taxon>
        <taxon>Stygiolobus</taxon>
    </lineage>
</organism>
<accession>A0A8D5ZJ45</accession>
<evidence type="ECO:0000313" key="1">
    <source>
        <dbReference type="EMBL" id="BCU69842.1"/>
    </source>
</evidence>
<evidence type="ECO:0000313" key="2">
    <source>
        <dbReference type="Proteomes" id="UP000825123"/>
    </source>
</evidence>
<dbReference type="PANTHER" id="PTHR36849">
    <property type="entry name" value="CYTOPLASMIC PROTEIN-RELATED"/>
    <property type="match status" value="1"/>
</dbReference>
<dbReference type="InterPro" id="IPR052552">
    <property type="entry name" value="YeaO-like"/>
</dbReference>
<reference evidence="1 2" key="1">
    <citation type="submission" date="2021-04" db="EMBL/GenBank/DDBJ databases">
        <title>Complete genome sequence of Stygiolobus sp. KN-1.</title>
        <authorList>
            <person name="Nakamura K."/>
            <person name="Sakai H."/>
            <person name="Kurosawa N."/>
        </authorList>
    </citation>
    <scope>NUCLEOTIDE SEQUENCE [LARGE SCALE GENOMIC DNA]</scope>
    <source>
        <strain evidence="1 2">KN-1</strain>
    </source>
</reference>
<dbReference type="PANTHER" id="PTHR36849:SF1">
    <property type="entry name" value="CYTOPLASMIC PROTEIN"/>
    <property type="match status" value="1"/>
</dbReference>
<keyword evidence="1" id="KW-0489">Methyltransferase</keyword>
<name>A0A8D5ZJ45_9CREN</name>
<sequence>MKRGLKLMIKVKRVYDPVEKGDGVRILVDRLWPRGIKKDKVDVWLKDIAPSEELRTWFGHDPDKWEEFKRRYFEELSKNPKLDILLQLIKKGEDVTLLYASKSPYNNAVALKEFIDKILNRDDE</sequence>